<gene>
    <name evidence="2" type="ORF">AMON00008_LOCUS46534</name>
</gene>
<dbReference type="EMBL" id="HBNR01065881">
    <property type="protein sequence ID" value="CAE4637757.1"/>
    <property type="molecule type" value="Transcribed_RNA"/>
</dbReference>
<sequence>MGKVQDFVIKNFLILGLLTVITFGLICPQPGLALNTVKVAGLTLPNIAIDVIFVISGLALESFAAALQYKALFLGMSLVLVVTPLLAYPILYLPALDPNLNTSLLQGMALFCVVPTTLSSGVTMITQAKGNVSLAILLTSVTNVLGVFTMSFSASKVFSASIQVSPWEMLHELVLLTLVPLCIGMALRRFVTPLREFAKRNKKALGISQNSCILVVVLLMISKAQPEIFIASKGDLTMCLTLAATVHLIYRVVGYFVATAARLPPEEWVTIVLMCSQKSLPVCVSVLEALPTNLRAKSGLFILPCVMAHAAQLIIDSILAVRWQVQAEKVTDGVTYAKLPGA</sequence>
<organism evidence="2">
    <name type="scientific">Alexandrium monilatum</name>
    <dbReference type="NCBI Taxonomy" id="311494"/>
    <lineage>
        <taxon>Eukaryota</taxon>
        <taxon>Sar</taxon>
        <taxon>Alveolata</taxon>
        <taxon>Dinophyceae</taxon>
        <taxon>Gonyaulacales</taxon>
        <taxon>Pyrocystaceae</taxon>
        <taxon>Alexandrium</taxon>
    </lineage>
</organism>
<keyword evidence="1" id="KW-0472">Membrane</keyword>
<name>A0A7S4S8C7_9DINO</name>
<evidence type="ECO:0000256" key="1">
    <source>
        <dbReference type="SAM" id="Phobius"/>
    </source>
</evidence>
<feature type="transmembrane region" description="Helical" evidence="1">
    <location>
        <begin position="173"/>
        <end position="191"/>
    </location>
</feature>
<accession>A0A7S4S8C7</accession>
<dbReference type="Gene3D" id="1.20.1530.20">
    <property type="match status" value="1"/>
</dbReference>
<reference evidence="2" key="1">
    <citation type="submission" date="2021-01" db="EMBL/GenBank/DDBJ databases">
        <authorList>
            <person name="Corre E."/>
            <person name="Pelletier E."/>
            <person name="Niang G."/>
            <person name="Scheremetjew M."/>
            <person name="Finn R."/>
            <person name="Kale V."/>
            <person name="Holt S."/>
            <person name="Cochrane G."/>
            <person name="Meng A."/>
            <person name="Brown T."/>
            <person name="Cohen L."/>
        </authorList>
    </citation>
    <scope>NUCLEOTIDE SEQUENCE</scope>
    <source>
        <strain evidence="2">CCMP3105</strain>
    </source>
</reference>
<feature type="transmembrane region" description="Helical" evidence="1">
    <location>
        <begin position="72"/>
        <end position="92"/>
    </location>
</feature>
<dbReference type="AlphaFoldDB" id="A0A7S4S8C7"/>
<keyword evidence="1" id="KW-0812">Transmembrane</keyword>
<feature type="transmembrane region" description="Helical" evidence="1">
    <location>
        <begin position="12"/>
        <end position="33"/>
    </location>
</feature>
<protein>
    <recommendedName>
        <fullName evidence="3">Sodium/bile acid cotransporter</fullName>
    </recommendedName>
</protein>
<keyword evidence="1" id="KW-1133">Transmembrane helix</keyword>
<dbReference type="PANTHER" id="PTHR18640:SF10">
    <property type="entry name" value="SODIUM_METABOLITE COTRANSPORTER BASS4, CHLOROPLASTIC-RELATED"/>
    <property type="match status" value="1"/>
</dbReference>
<feature type="transmembrane region" description="Helical" evidence="1">
    <location>
        <begin position="39"/>
        <end position="60"/>
    </location>
</feature>
<evidence type="ECO:0000313" key="2">
    <source>
        <dbReference type="EMBL" id="CAE4637757.1"/>
    </source>
</evidence>
<proteinExistence type="predicted"/>
<dbReference type="Pfam" id="PF13593">
    <property type="entry name" value="SBF_like"/>
    <property type="match status" value="1"/>
</dbReference>
<dbReference type="PANTHER" id="PTHR18640">
    <property type="entry name" value="SOLUTE CARRIER FAMILY 10 MEMBER 7"/>
    <property type="match status" value="1"/>
</dbReference>
<feature type="transmembrane region" description="Helical" evidence="1">
    <location>
        <begin position="203"/>
        <end position="221"/>
    </location>
</feature>
<feature type="transmembrane region" description="Helical" evidence="1">
    <location>
        <begin position="132"/>
        <end position="153"/>
    </location>
</feature>
<feature type="transmembrane region" description="Helical" evidence="1">
    <location>
        <begin position="104"/>
        <end position="125"/>
    </location>
</feature>
<evidence type="ECO:0008006" key="3">
    <source>
        <dbReference type="Google" id="ProtNLM"/>
    </source>
</evidence>
<dbReference type="InterPro" id="IPR038770">
    <property type="entry name" value="Na+/solute_symporter_sf"/>
</dbReference>
<dbReference type="InterPro" id="IPR016833">
    <property type="entry name" value="Put_Na-Bile_cotransptr"/>
</dbReference>